<protein>
    <submittedName>
        <fullName evidence="3">Nitroreductase</fullName>
    </submittedName>
</protein>
<dbReference type="InterPro" id="IPR004378">
    <property type="entry name" value="F420H2_quin_Rdtase"/>
</dbReference>
<name>A0A9W5UVG3_9ACTN</name>
<dbReference type="NCBIfam" id="TIGR00026">
    <property type="entry name" value="hi_GC_TIGR00026"/>
    <property type="match status" value="1"/>
</dbReference>
<dbReference type="GO" id="GO:0005886">
    <property type="term" value="C:plasma membrane"/>
    <property type="evidence" value="ECO:0007669"/>
    <property type="project" value="TreeGrafter"/>
</dbReference>
<dbReference type="GO" id="GO:0070967">
    <property type="term" value="F:coenzyme F420 binding"/>
    <property type="evidence" value="ECO:0007669"/>
    <property type="project" value="TreeGrafter"/>
</dbReference>
<evidence type="ECO:0000256" key="1">
    <source>
        <dbReference type="ARBA" id="ARBA00008710"/>
    </source>
</evidence>
<keyword evidence="4" id="KW-1185">Reference proteome</keyword>
<dbReference type="EMBL" id="BOPD01000026">
    <property type="protein sequence ID" value="GIJ34973.1"/>
    <property type="molecule type" value="Genomic_DNA"/>
</dbReference>
<dbReference type="Pfam" id="PF04075">
    <property type="entry name" value="F420H2_quin_red"/>
    <property type="match status" value="1"/>
</dbReference>
<dbReference type="GO" id="GO:0016491">
    <property type="term" value="F:oxidoreductase activity"/>
    <property type="evidence" value="ECO:0007669"/>
    <property type="project" value="InterPro"/>
</dbReference>
<organism evidence="3 4">
    <name type="scientific">Micromonospora sediminimaris</name>
    <dbReference type="NCBI Taxonomy" id="547162"/>
    <lineage>
        <taxon>Bacteria</taxon>
        <taxon>Bacillati</taxon>
        <taxon>Actinomycetota</taxon>
        <taxon>Actinomycetes</taxon>
        <taxon>Micromonosporales</taxon>
        <taxon>Micromonosporaceae</taxon>
        <taxon>Micromonospora</taxon>
    </lineage>
</organism>
<dbReference type="AlphaFoldDB" id="A0A9W5UVG3"/>
<accession>A0A9W5UVG3</accession>
<dbReference type="InterPro" id="IPR012349">
    <property type="entry name" value="Split_barrel_FMN-bd"/>
</dbReference>
<comment type="catalytic activity">
    <reaction evidence="2">
        <text>oxidized coenzyme F420-(gamma-L-Glu)(n) + a quinol + H(+) = reduced coenzyme F420-(gamma-L-Glu)(n) + a quinone</text>
        <dbReference type="Rhea" id="RHEA:39663"/>
        <dbReference type="Rhea" id="RHEA-COMP:12939"/>
        <dbReference type="Rhea" id="RHEA-COMP:14378"/>
        <dbReference type="ChEBI" id="CHEBI:15378"/>
        <dbReference type="ChEBI" id="CHEBI:24646"/>
        <dbReference type="ChEBI" id="CHEBI:132124"/>
        <dbReference type="ChEBI" id="CHEBI:133980"/>
        <dbReference type="ChEBI" id="CHEBI:139511"/>
    </reaction>
</comment>
<comment type="similarity">
    <text evidence="1">Belongs to the F420H(2)-dependent quinone reductase family.</text>
</comment>
<dbReference type="RefSeq" id="WP_093407933.1">
    <property type="nucleotide sequence ID" value="NZ_BOPD01000026.1"/>
</dbReference>
<dbReference type="Gene3D" id="2.30.110.10">
    <property type="entry name" value="Electron Transport, Fmn-binding Protein, Chain A"/>
    <property type="match status" value="1"/>
</dbReference>
<reference evidence="3" key="1">
    <citation type="submission" date="2021-01" db="EMBL/GenBank/DDBJ databases">
        <title>Whole genome shotgun sequence of Verrucosispora sediminis NBRC 107745.</title>
        <authorList>
            <person name="Komaki H."/>
            <person name="Tamura T."/>
        </authorList>
    </citation>
    <scope>NUCLEOTIDE SEQUENCE</scope>
    <source>
        <strain evidence="3">NBRC 107745</strain>
    </source>
</reference>
<proteinExistence type="inferred from homology"/>
<dbReference type="PANTHER" id="PTHR39428:SF1">
    <property type="entry name" value="F420H(2)-DEPENDENT QUINONE REDUCTASE RV1261C"/>
    <property type="match status" value="1"/>
</dbReference>
<comment type="caution">
    <text evidence="3">The sequence shown here is derived from an EMBL/GenBank/DDBJ whole genome shotgun (WGS) entry which is preliminary data.</text>
</comment>
<gene>
    <name evidence="3" type="ORF">Vse01_41210</name>
</gene>
<evidence type="ECO:0000256" key="2">
    <source>
        <dbReference type="ARBA" id="ARBA00049106"/>
    </source>
</evidence>
<dbReference type="PANTHER" id="PTHR39428">
    <property type="entry name" value="F420H(2)-DEPENDENT QUINONE REDUCTASE RV1261C"/>
    <property type="match status" value="1"/>
</dbReference>
<evidence type="ECO:0000313" key="3">
    <source>
        <dbReference type="EMBL" id="GIJ34973.1"/>
    </source>
</evidence>
<sequence>MTESSRPAKKPWLPPRWFIRLFWSAHRGVFRRSGGRVGLSRPRGNRYGMLRLTTVGRRTGQQRSVILGYFEDDGNLVSLAMNGWGKPEPAWWLNLQAHPEATVDLVDGPRPVRGRAATGDERARLWARWREIDKNLDGYAARRSSETAVVVLMPRPGPSEASRGT</sequence>
<dbReference type="Proteomes" id="UP000607311">
    <property type="component" value="Unassembled WGS sequence"/>
</dbReference>
<evidence type="ECO:0000313" key="4">
    <source>
        <dbReference type="Proteomes" id="UP000607311"/>
    </source>
</evidence>
<dbReference type="OrthoDB" id="8225825at2"/>